<dbReference type="InterPro" id="IPR027417">
    <property type="entry name" value="P-loop_NTPase"/>
</dbReference>
<dbReference type="GO" id="GO:0005525">
    <property type="term" value="F:GTP binding"/>
    <property type="evidence" value="ECO:0007669"/>
    <property type="project" value="InterPro"/>
</dbReference>
<dbReference type="Gene3D" id="1.20.120.1240">
    <property type="entry name" value="Dynamin, middle domain"/>
    <property type="match status" value="1"/>
</dbReference>
<dbReference type="GO" id="GO:0005874">
    <property type="term" value="C:microtubule"/>
    <property type="evidence" value="ECO:0007669"/>
    <property type="project" value="TreeGrafter"/>
</dbReference>
<dbReference type="PROSITE" id="PS51388">
    <property type="entry name" value="GED"/>
    <property type="match status" value="1"/>
</dbReference>
<evidence type="ECO:0008006" key="6">
    <source>
        <dbReference type="Google" id="ProtNLM"/>
    </source>
</evidence>
<accession>A0A6C0M113</accession>
<name>A0A6C0M113_9ZZZZ</name>
<dbReference type="SMART" id="SM00302">
    <property type="entry name" value="GED"/>
    <property type="match status" value="1"/>
</dbReference>
<dbReference type="EMBL" id="MN740584">
    <property type="protein sequence ID" value="QHU35202.1"/>
    <property type="molecule type" value="Genomic_DNA"/>
</dbReference>
<feature type="domain" description="Dynamin-type G" evidence="4">
    <location>
        <begin position="45"/>
        <end position="333"/>
    </location>
</feature>
<dbReference type="SUPFAM" id="SSF52540">
    <property type="entry name" value="P-loop containing nucleoside triphosphate hydrolases"/>
    <property type="match status" value="1"/>
</dbReference>
<feature type="domain" description="GED" evidence="3">
    <location>
        <begin position="553"/>
        <end position="639"/>
    </location>
</feature>
<dbReference type="PANTHER" id="PTHR11566:SF21">
    <property type="entry name" value="DYNAMIN RELATED PROTEIN 1, ISOFORM A"/>
    <property type="match status" value="1"/>
</dbReference>
<dbReference type="Pfam" id="PF01031">
    <property type="entry name" value="Dynamin_M"/>
    <property type="match status" value="1"/>
</dbReference>
<dbReference type="InterPro" id="IPR045063">
    <property type="entry name" value="Dynamin_N"/>
</dbReference>
<evidence type="ECO:0000259" key="4">
    <source>
        <dbReference type="PROSITE" id="PS51718"/>
    </source>
</evidence>
<dbReference type="InterPro" id="IPR001401">
    <property type="entry name" value="Dynamin_GTPase"/>
</dbReference>
<dbReference type="PROSITE" id="PS00410">
    <property type="entry name" value="G_DYNAMIN_1"/>
    <property type="match status" value="1"/>
</dbReference>
<dbReference type="GO" id="GO:0005737">
    <property type="term" value="C:cytoplasm"/>
    <property type="evidence" value="ECO:0007669"/>
    <property type="project" value="TreeGrafter"/>
</dbReference>
<organism evidence="5">
    <name type="scientific">viral metagenome</name>
    <dbReference type="NCBI Taxonomy" id="1070528"/>
    <lineage>
        <taxon>unclassified sequences</taxon>
        <taxon>metagenomes</taxon>
        <taxon>organismal metagenomes</taxon>
    </lineage>
</organism>
<keyword evidence="2" id="KW-0342">GTP-binding</keyword>
<evidence type="ECO:0000256" key="2">
    <source>
        <dbReference type="ARBA" id="ARBA00023134"/>
    </source>
</evidence>
<sequence length="639" mass="72951">MSGISALVNSVTNLWHSGEESNLAQNREILKIGNVLNSLFIDRKNIEIPRLVVVGSQSSGKSSLLNSILGMDILPTGNNMVTRAPLQLELIQSSGNTRAEFGKYHEGNWKSLDDFELDYPNITVEQKTRISTKIEMITRENAGDDMNISFVPIYLRIFSSNLPNLSLVDLPGLTMVACTDRGQPKDIKEQIRKMIGEYIQPSKTIILAIMPARIDIEADIALDLIKEYDPNGERTVGILTKLDLMNQETDITHLLENRVSVDLKLKHGYFGIKNRSKRETDEKNALEGLTLEANYFKNHKVYCQSKYRSHLGVPSVCKSLSNILIQSIKSCLPKILQEINENISQNREKLDKLGEPLPTDENAQSALVHHLLSRFCRKYVNVLEDRGNIINTGRNIKDVFVEFRENIGQLNPFEKGHCSEEYIRESIRNCEGNHMSFPSPPIEVLEQIMKDQHKKPIQKLYPIAKKCCENVMSEMILLTNILIDDIGIIRFPHFAKLVKNNLVNHIILDNLSSTLKKILELIESQENYIWTDDFQFIHILEKSGEDTGENIQIAMMRKLLQAYYKTVVTVLQDSIPKCIMLFMVKYSVNNLSSKLYDAVKKEKLGVLLKEYDDIHIQREQLEKSNRELVKAKELIESIV</sequence>
<dbReference type="Gene3D" id="3.40.50.300">
    <property type="entry name" value="P-loop containing nucleotide triphosphate hydrolases"/>
    <property type="match status" value="1"/>
</dbReference>
<dbReference type="PRINTS" id="PR00195">
    <property type="entry name" value="DYNAMIN"/>
</dbReference>
<proteinExistence type="predicted"/>
<dbReference type="GO" id="GO:0008017">
    <property type="term" value="F:microtubule binding"/>
    <property type="evidence" value="ECO:0007669"/>
    <property type="project" value="TreeGrafter"/>
</dbReference>
<evidence type="ECO:0000259" key="3">
    <source>
        <dbReference type="PROSITE" id="PS51388"/>
    </source>
</evidence>
<dbReference type="InterPro" id="IPR020850">
    <property type="entry name" value="GED_dom"/>
</dbReference>
<dbReference type="InterPro" id="IPR019762">
    <property type="entry name" value="Dynamin_GTPase_CS"/>
</dbReference>
<dbReference type="CDD" id="cd08771">
    <property type="entry name" value="DLP_1"/>
    <property type="match status" value="1"/>
</dbReference>
<dbReference type="InterPro" id="IPR022812">
    <property type="entry name" value="Dynamin"/>
</dbReference>
<evidence type="ECO:0000313" key="5">
    <source>
        <dbReference type="EMBL" id="QHU35202.1"/>
    </source>
</evidence>
<dbReference type="Pfam" id="PF02212">
    <property type="entry name" value="GED"/>
    <property type="match status" value="1"/>
</dbReference>
<dbReference type="PROSITE" id="PS51718">
    <property type="entry name" value="G_DYNAMIN_2"/>
    <property type="match status" value="1"/>
</dbReference>
<dbReference type="PANTHER" id="PTHR11566">
    <property type="entry name" value="DYNAMIN"/>
    <property type="match status" value="1"/>
</dbReference>
<dbReference type="GO" id="GO:0003924">
    <property type="term" value="F:GTPase activity"/>
    <property type="evidence" value="ECO:0007669"/>
    <property type="project" value="InterPro"/>
</dbReference>
<dbReference type="Pfam" id="PF00350">
    <property type="entry name" value="Dynamin_N"/>
    <property type="match status" value="1"/>
</dbReference>
<protein>
    <recommendedName>
        <fullName evidence="6">Dynamin-type G domain-containing protein</fullName>
    </recommendedName>
</protein>
<dbReference type="SMART" id="SM00053">
    <property type="entry name" value="DYNc"/>
    <property type="match status" value="1"/>
</dbReference>
<evidence type="ECO:0000256" key="1">
    <source>
        <dbReference type="ARBA" id="ARBA00022741"/>
    </source>
</evidence>
<dbReference type="InterPro" id="IPR030381">
    <property type="entry name" value="G_DYNAMIN_dom"/>
</dbReference>
<dbReference type="AlphaFoldDB" id="A0A6C0M113"/>
<dbReference type="GO" id="GO:0016020">
    <property type="term" value="C:membrane"/>
    <property type="evidence" value="ECO:0007669"/>
    <property type="project" value="TreeGrafter"/>
</dbReference>
<dbReference type="InterPro" id="IPR003130">
    <property type="entry name" value="GED"/>
</dbReference>
<keyword evidence="1" id="KW-0547">Nucleotide-binding</keyword>
<reference evidence="5" key="1">
    <citation type="journal article" date="2020" name="Nature">
        <title>Giant virus diversity and host interactions through global metagenomics.</title>
        <authorList>
            <person name="Schulz F."/>
            <person name="Roux S."/>
            <person name="Paez-Espino D."/>
            <person name="Jungbluth S."/>
            <person name="Walsh D.A."/>
            <person name="Denef V.J."/>
            <person name="McMahon K.D."/>
            <person name="Konstantinidis K.T."/>
            <person name="Eloe-Fadrosh E.A."/>
            <person name="Kyrpides N.C."/>
            <person name="Woyke T."/>
        </authorList>
    </citation>
    <scope>NUCLEOTIDE SEQUENCE</scope>
    <source>
        <strain evidence="5">GVMAG-S-1017745-26</strain>
    </source>
</reference>
<dbReference type="InterPro" id="IPR000375">
    <property type="entry name" value="Dynamin_stalk"/>
</dbReference>